<dbReference type="PANTHER" id="PTHR33371:SF19">
    <property type="entry name" value="MCE-FAMILY PROTEIN MCE4A"/>
    <property type="match status" value="1"/>
</dbReference>
<keyword evidence="6" id="KW-1185">Reference proteome</keyword>
<dbReference type="GO" id="GO:0051701">
    <property type="term" value="P:biological process involved in interaction with host"/>
    <property type="evidence" value="ECO:0007669"/>
    <property type="project" value="TreeGrafter"/>
</dbReference>
<keyword evidence="2" id="KW-0812">Transmembrane</keyword>
<keyword evidence="2" id="KW-1133">Transmembrane helix</keyword>
<name>H5U066_9ACTN</name>
<feature type="region of interest" description="Disordered" evidence="1">
    <location>
        <begin position="359"/>
        <end position="416"/>
    </location>
</feature>
<proteinExistence type="predicted"/>
<dbReference type="InterPro" id="IPR024516">
    <property type="entry name" value="Mce_C"/>
</dbReference>
<evidence type="ECO:0000259" key="3">
    <source>
        <dbReference type="Pfam" id="PF02470"/>
    </source>
</evidence>
<evidence type="ECO:0000256" key="2">
    <source>
        <dbReference type="SAM" id="Phobius"/>
    </source>
</evidence>
<sequence>MNIATDGRNPSLRQYVLRGLIFVVVLAIMFVVLFMRYQGAFDSVVGVHAEMEDIGDGLVDSADVRYNGLIVGEVKTMQLSTETGAGGKQIKVVDIDLDPSQAEGIPANVTARTVPSNLFGVNSVEFVAPEQPAPEHLSDGANIPADRSLPTIKLQDAQNDLRTLLTAVPPEQLASVLGTIADALHGGGAVFGMFSGELKTYFESLNAQFPAGAPSGFDNFNDSVLGLAKSAPELLNTLGRSVIPAMTVASHQRDITALLTAASTTLDQAQTLFARNGDVAKRLVPDLDTMIGAVTLEPNSLPQALTALNQLAAKAVTVFTGLNGHVQVNVGLSFGALQQYSRANCPVYNGGPYGQARGPGCIGPGTGTGPTSSGPLRVAPASNQQGSRQQGSGQPSNDGDRSSAGAVTTGADNQTLTTALDRAPRAADTLMLGPLVQSVSLEQEHDGNGTGGGR</sequence>
<dbReference type="RefSeq" id="WP_005205657.1">
    <property type="nucleotide sequence ID" value="NZ_BAFC01000058.1"/>
</dbReference>
<dbReference type="PANTHER" id="PTHR33371">
    <property type="entry name" value="INTERMEMBRANE PHOSPHOLIPID TRANSPORT SYSTEM BINDING PROTEIN MLAD-RELATED"/>
    <property type="match status" value="1"/>
</dbReference>
<accession>H5U066</accession>
<dbReference type="Proteomes" id="UP000005845">
    <property type="component" value="Unassembled WGS sequence"/>
</dbReference>
<comment type="caution">
    <text evidence="5">The sequence shown here is derived from an EMBL/GenBank/DDBJ whole genome shotgun (WGS) entry which is preliminary data.</text>
</comment>
<feature type="domain" description="Mammalian cell entry C-terminal" evidence="4">
    <location>
        <begin position="134"/>
        <end position="349"/>
    </location>
</feature>
<dbReference type="AlphaFoldDB" id="H5U066"/>
<evidence type="ECO:0000256" key="1">
    <source>
        <dbReference type="SAM" id="MobiDB-lite"/>
    </source>
</evidence>
<protein>
    <submittedName>
        <fullName evidence="5">Mce family protein</fullName>
    </submittedName>
</protein>
<organism evidence="5 6">
    <name type="scientific">Gordonia sputi NBRC 100414</name>
    <dbReference type="NCBI Taxonomy" id="1089453"/>
    <lineage>
        <taxon>Bacteria</taxon>
        <taxon>Bacillati</taxon>
        <taxon>Actinomycetota</taxon>
        <taxon>Actinomycetes</taxon>
        <taxon>Mycobacteriales</taxon>
        <taxon>Gordoniaceae</taxon>
        <taxon>Gordonia</taxon>
    </lineage>
</organism>
<dbReference type="InterPro" id="IPR052336">
    <property type="entry name" value="MlaD_Phospholipid_Transporter"/>
</dbReference>
<dbReference type="EMBL" id="BAFC01000058">
    <property type="protein sequence ID" value="GAB39124.1"/>
    <property type="molecule type" value="Genomic_DNA"/>
</dbReference>
<evidence type="ECO:0000259" key="4">
    <source>
        <dbReference type="Pfam" id="PF11887"/>
    </source>
</evidence>
<dbReference type="InterPro" id="IPR003399">
    <property type="entry name" value="Mce/MlaD"/>
</dbReference>
<evidence type="ECO:0000313" key="5">
    <source>
        <dbReference type="EMBL" id="GAB39124.1"/>
    </source>
</evidence>
<feature type="compositionally biased region" description="Low complexity" evidence="1">
    <location>
        <begin position="382"/>
        <end position="394"/>
    </location>
</feature>
<keyword evidence="2" id="KW-0472">Membrane</keyword>
<feature type="transmembrane region" description="Helical" evidence="2">
    <location>
        <begin position="15"/>
        <end position="35"/>
    </location>
</feature>
<evidence type="ECO:0000313" key="6">
    <source>
        <dbReference type="Proteomes" id="UP000005845"/>
    </source>
</evidence>
<dbReference type="Pfam" id="PF11887">
    <property type="entry name" value="Mce4_CUP1"/>
    <property type="match status" value="1"/>
</dbReference>
<dbReference type="eggNOG" id="COG1463">
    <property type="taxonomic scope" value="Bacteria"/>
</dbReference>
<dbReference type="GO" id="GO:0005576">
    <property type="term" value="C:extracellular region"/>
    <property type="evidence" value="ECO:0007669"/>
    <property type="project" value="TreeGrafter"/>
</dbReference>
<gene>
    <name evidence="5" type="primary">mceA</name>
    <name evidence="5" type="ORF">GOSPT_058_00770</name>
</gene>
<reference evidence="5 6" key="1">
    <citation type="submission" date="2012-02" db="EMBL/GenBank/DDBJ databases">
        <title>Whole genome shotgun sequence of Gordonia sputi NBRC 100414.</title>
        <authorList>
            <person name="Yoshida I."/>
            <person name="Hosoyama A."/>
            <person name="Tsuchikane K."/>
            <person name="Katsumata H."/>
            <person name="Yamazaki S."/>
            <person name="Fujita N."/>
        </authorList>
    </citation>
    <scope>NUCLEOTIDE SEQUENCE [LARGE SCALE GENOMIC DNA]</scope>
    <source>
        <strain evidence="5 6">NBRC 100414</strain>
    </source>
</reference>
<dbReference type="Pfam" id="PF02470">
    <property type="entry name" value="MlaD"/>
    <property type="match status" value="1"/>
</dbReference>
<feature type="domain" description="Mce/MlaD" evidence="3">
    <location>
        <begin position="47"/>
        <end position="127"/>
    </location>
</feature>